<evidence type="ECO:0000313" key="3">
    <source>
        <dbReference type="Proteomes" id="UP001630127"/>
    </source>
</evidence>
<dbReference type="AlphaFoldDB" id="A0ABD2YF34"/>
<gene>
    <name evidence="2" type="ORF">ACH5RR_031382</name>
</gene>
<feature type="transmembrane region" description="Helical" evidence="1">
    <location>
        <begin position="28"/>
        <end position="50"/>
    </location>
</feature>
<protein>
    <submittedName>
        <fullName evidence="2">Uncharacterized protein</fullName>
    </submittedName>
</protein>
<keyword evidence="1" id="KW-0472">Membrane</keyword>
<name>A0ABD2YF34_9GENT</name>
<reference evidence="2 3" key="1">
    <citation type="submission" date="2024-11" db="EMBL/GenBank/DDBJ databases">
        <title>A near-complete genome assembly of Cinchona calisaya.</title>
        <authorList>
            <person name="Lian D.C."/>
            <person name="Zhao X.W."/>
            <person name="Wei L."/>
        </authorList>
    </citation>
    <scope>NUCLEOTIDE SEQUENCE [LARGE SCALE GENOMIC DNA]</scope>
    <source>
        <tissue evidence="2">Nenye</tissue>
    </source>
</reference>
<sequence length="105" mass="12236">MLYKSHEQRSICTQLWIYLMVYQPDPRFWIPVWWSILSIVSSSLVGITNLSTGRLHHRMFVSCGGTSSSADSHRKTWVIVRSLGSLEKKKKKSWRLFAYHHGKGE</sequence>
<evidence type="ECO:0000256" key="1">
    <source>
        <dbReference type="SAM" id="Phobius"/>
    </source>
</evidence>
<keyword evidence="3" id="KW-1185">Reference proteome</keyword>
<keyword evidence="1" id="KW-0812">Transmembrane</keyword>
<dbReference type="Proteomes" id="UP001630127">
    <property type="component" value="Unassembled WGS sequence"/>
</dbReference>
<proteinExistence type="predicted"/>
<keyword evidence="1" id="KW-1133">Transmembrane helix</keyword>
<comment type="caution">
    <text evidence="2">The sequence shown here is derived from an EMBL/GenBank/DDBJ whole genome shotgun (WGS) entry which is preliminary data.</text>
</comment>
<dbReference type="EMBL" id="JBJUIK010000013">
    <property type="protein sequence ID" value="KAL3506000.1"/>
    <property type="molecule type" value="Genomic_DNA"/>
</dbReference>
<evidence type="ECO:0000313" key="2">
    <source>
        <dbReference type="EMBL" id="KAL3506000.1"/>
    </source>
</evidence>
<accession>A0ABD2YF34</accession>
<organism evidence="2 3">
    <name type="scientific">Cinchona calisaya</name>
    <dbReference type="NCBI Taxonomy" id="153742"/>
    <lineage>
        <taxon>Eukaryota</taxon>
        <taxon>Viridiplantae</taxon>
        <taxon>Streptophyta</taxon>
        <taxon>Embryophyta</taxon>
        <taxon>Tracheophyta</taxon>
        <taxon>Spermatophyta</taxon>
        <taxon>Magnoliopsida</taxon>
        <taxon>eudicotyledons</taxon>
        <taxon>Gunneridae</taxon>
        <taxon>Pentapetalae</taxon>
        <taxon>asterids</taxon>
        <taxon>lamiids</taxon>
        <taxon>Gentianales</taxon>
        <taxon>Rubiaceae</taxon>
        <taxon>Cinchonoideae</taxon>
        <taxon>Cinchoneae</taxon>
        <taxon>Cinchona</taxon>
    </lineage>
</organism>